<gene>
    <name evidence="1" type="ORF">RPERSI_LOCUS25129</name>
</gene>
<dbReference type="EMBL" id="CAJVQC010082275">
    <property type="protein sequence ID" value="CAG8819418.1"/>
    <property type="molecule type" value="Genomic_DNA"/>
</dbReference>
<sequence>ERTFERVLSQKTSVETTPQDMYMDLPDLENFDDRKFPPKVT</sequence>
<feature type="non-terminal residue" evidence="1">
    <location>
        <position position="1"/>
    </location>
</feature>
<proteinExistence type="predicted"/>
<keyword evidence="2" id="KW-1185">Reference proteome</keyword>
<feature type="non-terminal residue" evidence="1">
    <location>
        <position position="41"/>
    </location>
</feature>
<comment type="caution">
    <text evidence="1">The sequence shown here is derived from an EMBL/GenBank/DDBJ whole genome shotgun (WGS) entry which is preliminary data.</text>
</comment>
<evidence type="ECO:0000313" key="1">
    <source>
        <dbReference type="EMBL" id="CAG8819418.1"/>
    </source>
</evidence>
<name>A0ACA9RZZ4_9GLOM</name>
<evidence type="ECO:0000313" key="2">
    <source>
        <dbReference type="Proteomes" id="UP000789920"/>
    </source>
</evidence>
<dbReference type="Proteomes" id="UP000789920">
    <property type="component" value="Unassembled WGS sequence"/>
</dbReference>
<accession>A0ACA9RZZ4</accession>
<reference evidence="1" key="1">
    <citation type="submission" date="2021-06" db="EMBL/GenBank/DDBJ databases">
        <authorList>
            <person name="Kallberg Y."/>
            <person name="Tangrot J."/>
            <person name="Rosling A."/>
        </authorList>
    </citation>
    <scope>NUCLEOTIDE SEQUENCE</scope>
    <source>
        <strain evidence="1">MA461A</strain>
    </source>
</reference>
<organism evidence="1 2">
    <name type="scientific">Racocetra persica</name>
    <dbReference type="NCBI Taxonomy" id="160502"/>
    <lineage>
        <taxon>Eukaryota</taxon>
        <taxon>Fungi</taxon>
        <taxon>Fungi incertae sedis</taxon>
        <taxon>Mucoromycota</taxon>
        <taxon>Glomeromycotina</taxon>
        <taxon>Glomeromycetes</taxon>
        <taxon>Diversisporales</taxon>
        <taxon>Gigasporaceae</taxon>
        <taxon>Racocetra</taxon>
    </lineage>
</organism>
<protein>
    <submittedName>
        <fullName evidence="1">29961_t:CDS:1</fullName>
    </submittedName>
</protein>